<keyword evidence="1" id="KW-0472">Membrane</keyword>
<dbReference type="GeneID" id="70240330"/>
<dbReference type="RefSeq" id="XP_046071523.1">
    <property type="nucleotide sequence ID" value="XM_046210043.1"/>
</dbReference>
<feature type="transmembrane region" description="Helical" evidence="1">
    <location>
        <begin position="5"/>
        <end position="23"/>
    </location>
</feature>
<keyword evidence="1" id="KW-1133">Transmembrane helix</keyword>
<dbReference type="InterPro" id="IPR036259">
    <property type="entry name" value="MFS_trans_sf"/>
</dbReference>
<evidence type="ECO:0000313" key="2">
    <source>
        <dbReference type="EMBL" id="KAH8696587.1"/>
    </source>
</evidence>
<protein>
    <submittedName>
        <fullName evidence="2">Uncharacterized protein</fullName>
    </submittedName>
</protein>
<organism evidence="2 3">
    <name type="scientific">Talaromyces proteolyticus</name>
    <dbReference type="NCBI Taxonomy" id="1131652"/>
    <lineage>
        <taxon>Eukaryota</taxon>
        <taxon>Fungi</taxon>
        <taxon>Dikarya</taxon>
        <taxon>Ascomycota</taxon>
        <taxon>Pezizomycotina</taxon>
        <taxon>Eurotiomycetes</taxon>
        <taxon>Eurotiomycetidae</taxon>
        <taxon>Eurotiales</taxon>
        <taxon>Trichocomaceae</taxon>
        <taxon>Talaromyces</taxon>
        <taxon>Talaromyces sect. Bacilispori</taxon>
    </lineage>
</organism>
<sequence length="54" mass="6474">KGRSCFFFIGTTVLCFIWCYFRLPEPSGLSYLEIDTLFEKRAKTVKFRVFQRNL</sequence>
<evidence type="ECO:0000256" key="1">
    <source>
        <dbReference type="SAM" id="Phobius"/>
    </source>
</evidence>
<accession>A0AAD4KRH4</accession>
<proteinExistence type="predicted"/>
<gene>
    <name evidence="2" type="ORF">BGW36DRAFT_258309</name>
</gene>
<keyword evidence="1" id="KW-0812">Transmembrane</keyword>
<name>A0AAD4KRH4_9EURO</name>
<dbReference type="EMBL" id="JAJTJA010000007">
    <property type="protein sequence ID" value="KAH8696587.1"/>
    <property type="molecule type" value="Genomic_DNA"/>
</dbReference>
<dbReference type="Proteomes" id="UP001201262">
    <property type="component" value="Unassembled WGS sequence"/>
</dbReference>
<feature type="non-terminal residue" evidence="2">
    <location>
        <position position="54"/>
    </location>
</feature>
<evidence type="ECO:0000313" key="3">
    <source>
        <dbReference type="Proteomes" id="UP001201262"/>
    </source>
</evidence>
<feature type="non-terminal residue" evidence="2">
    <location>
        <position position="1"/>
    </location>
</feature>
<dbReference type="Gene3D" id="1.20.1250.20">
    <property type="entry name" value="MFS general substrate transporter like domains"/>
    <property type="match status" value="1"/>
</dbReference>
<reference evidence="2" key="1">
    <citation type="submission" date="2021-12" db="EMBL/GenBank/DDBJ databases">
        <title>Convergent genome expansion in fungi linked to evolution of root-endophyte symbiosis.</title>
        <authorList>
            <consortium name="DOE Joint Genome Institute"/>
            <person name="Ke Y.-H."/>
            <person name="Bonito G."/>
            <person name="Liao H.-L."/>
            <person name="Looney B."/>
            <person name="Rojas-Flechas A."/>
            <person name="Nash J."/>
            <person name="Hameed K."/>
            <person name="Schadt C."/>
            <person name="Martin F."/>
            <person name="Crous P.W."/>
            <person name="Miettinen O."/>
            <person name="Magnuson J.K."/>
            <person name="Labbe J."/>
            <person name="Jacobson D."/>
            <person name="Doktycz M.J."/>
            <person name="Veneault-Fourrey C."/>
            <person name="Kuo A."/>
            <person name="Mondo S."/>
            <person name="Calhoun S."/>
            <person name="Riley R."/>
            <person name="Ohm R."/>
            <person name="LaButti K."/>
            <person name="Andreopoulos B."/>
            <person name="Pangilinan J."/>
            <person name="Nolan M."/>
            <person name="Tritt A."/>
            <person name="Clum A."/>
            <person name="Lipzen A."/>
            <person name="Daum C."/>
            <person name="Barry K."/>
            <person name="Grigoriev I.V."/>
            <person name="Vilgalys R."/>
        </authorList>
    </citation>
    <scope>NUCLEOTIDE SEQUENCE</scope>
    <source>
        <strain evidence="2">PMI_201</strain>
    </source>
</reference>
<keyword evidence="3" id="KW-1185">Reference proteome</keyword>
<comment type="caution">
    <text evidence="2">The sequence shown here is derived from an EMBL/GenBank/DDBJ whole genome shotgun (WGS) entry which is preliminary data.</text>
</comment>
<dbReference type="AlphaFoldDB" id="A0AAD4KRH4"/>